<dbReference type="KEGG" id="caby:Cabys_1838"/>
<name>A0A1J1C7C0_CALAY</name>
<evidence type="ECO:0000313" key="2">
    <source>
        <dbReference type="Proteomes" id="UP000183868"/>
    </source>
</evidence>
<protein>
    <submittedName>
        <fullName evidence="1">Uncharacterized protein</fullName>
    </submittedName>
</protein>
<proteinExistence type="predicted"/>
<gene>
    <name evidence="1" type="ORF">Cabys_1838</name>
</gene>
<dbReference type="Proteomes" id="UP000183868">
    <property type="component" value="Chromosome"/>
</dbReference>
<dbReference type="EMBL" id="CP018099">
    <property type="protein sequence ID" value="APF18587.1"/>
    <property type="molecule type" value="Genomic_DNA"/>
</dbReference>
<accession>A0A1J1C7C0</accession>
<evidence type="ECO:0000313" key="1">
    <source>
        <dbReference type="EMBL" id="APF18587.1"/>
    </source>
</evidence>
<dbReference type="AlphaFoldDB" id="A0A1J1C7C0"/>
<organism evidence="1 2">
    <name type="scientific">Caldithrix abyssi DSM 13497</name>
    <dbReference type="NCBI Taxonomy" id="880073"/>
    <lineage>
        <taxon>Bacteria</taxon>
        <taxon>Pseudomonadati</taxon>
        <taxon>Calditrichota</taxon>
        <taxon>Calditrichia</taxon>
        <taxon>Calditrichales</taxon>
        <taxon>Calditrichaceae</taxon>
        <taxon>Caldithrix</taxon>
    </lineage>
</organism>
<sequence length="39" mass="4593">MFIDSYMFNFRFSAPVKYSKIPGRAFSRTARQYLSLKAP</sequence>
<reference evidence="1 2" key="1">
    <citation type="submission" date="2016-11" db="EMBL/GenBank/DDBJ databases">
        <title>Genomic analysis of Caldithrix abyssi and proposal of a novel bacterial phylum Caldithrichaeota.</title>
        <authorList>
            <person name="Kublanov I."/>
            <person name="Sigalova O."/>
            <person name="Gavrilov S."/>
            <person name="Lebedinsky A."/>
            <person name="Ivanova N."/>
            <person name="Daum C."/>
            <person name="Reddy T."/>
            <person name="Klenk H.P."/>
            <person name="Goker M."/>
            <person name="Reva O."/>
            <person name="Miroshnichenko M."/>
            <person name="Kyprides N."/>
            <person name="Woyke T."/>
            <person name="Gelfand M."/>
        </authorList>
    </citation>
    <scope>NUCLEOTIDE SEQUENCE [LARGE SCALE GENOMIC DNA]</scope>
    <source>
        <strain evidence="1 2">LF13</strain>
    </source>
</reference>